<reference evidence="3 5" key="1">
    <citation type="journal article" date="2014" name="BMC Genomics">
        <title>Genome sequence of Anopheles sinensis provides insight into genetics basis of mosquito competence for malaria parasites.</title>
        <authorList>
            <person name="Zhou D."/>
            <person name="Zhang D."/>
            <person name="Ding G."/>
            <person name="Shi L."/>
            <person name="Hou Q."/>
            <person name="Ye Y."/>
            <person name="Xu Y."/>
            <person name="Zhou H."/>
            <person name="Xiong C."/>
            <person name="Li S."/>
            <person name="Yu J."/>
            <person name="Hong S."/>
            <person name="Yu X."/>
            <person name="Zou P."/>
            <person name="Chen C."/>
            <person name="Chang X."/>
            <person name="Wang W."/>
            <person name="Lv Y."/>
            <person name="Sun Y."/>
            <person name="Ma L."/>
            <person name="Shen B."/>
            <person name="Zhu C."/>
        </authorList>
    </citation>
    <scope>NUCLEOTIDE SEQUENCE [LARGE SCALE GENOMIC DNA]</scope>
</reference>
<organism evidence="3">
    <name type="scientific">Anopheles sinensis</name>
    <name type="common">Mosquito</name>
    <dbReference type="NCBI Taxonomy" id="74873"/>
    <lineage>
        <taxon>Eukaryota</taxon>
        <taxon>Metazoa</taxon>
        <taxon>Ecdysozoa</taxon>
        <taxon>Arthropoda</taxon>
        <taxon>Hexapoda</taxon>
        <taxon>Insecta</taxon>
        <taxon>Pterygota</taxon>
        <taxon>Neoptera</taxon>
        <taxon>Endopterygota</taxon>
        <taxon>Diptera</taxon>
        <taxon>Nematocera</taxon>
        <taxon>Culicoidea</taxon>
        <taxon>Culicidae</taxon>
        <taxon>Anophelinae</taxon>
        <taxon>Anopheles</taxon>
    </lineage>
</organism>
<evidence type="ECO:0000313" key="5">
    <source>
        <dbReference type="Proteomes" id="UP000030765"/>
    </source>
</evidence>
<dbReference type="Proteomes" id="UP000030765">
    <property type="component" value="Unassembled WGS sequence"/>
</dbReference>
<feature type="region of interest" description="Disordered" evidence="1">
    <location>
        <begin position="22"/>
        <end position="68"/>
    </location>
</feature>
<dbReference type="VEuPathDB" id="VectorBase:ASIC017420"/>
<dbReference type="EnsemblMetazoa" id="ASIC017420-RA">
    <property type="protein sequence ID" value="ASIC017420-PA"/>
    <property type="gene ID" value="ASIC017420"/>
</dbReference>
<keyword evidence="5" id="KW-1185">Reference proteome</keyword>
<evidence type="ECO:0000313" key="3">
    <source>
        <dbReference type="EMBL" id="KFB49304.1"/>
    </source>
</evidence>
<feature type="signal peptide" evidence="2">
    <location>
        <begin position="1"/>
        <end position="19"/>
    </location>
</feature>
<proteinExistence type="predicted"/>
<evidence type="ECO:0000313" key="4">
    <source>
        <dbReference type="EnsemblMetazoa" id="ASIC017420-PA"/>
    </source>
</evidence>
<protein>
    <submittedName>
        <fullName evidence="3 4">Uncharacterized protein</fullName>
    </submittedName>
</protein>
<accession>A0A084WGG0</accession>
<sequence length="99" mass="10370">MKCITVLCILGVMLSVLEATDAADSTTAAPEADKKDPTTEAGKGEEADAGKADGTPDAESSGKGDPSEFIRKLIQSAVSKMTSDVKKRLEVIPFTLLKK</sequence>
<evidence type="ECO:0000256" key="2">
    <source>
        <dbReference type="SAM" id="SignalP"/>
    </source>
</evidence>
<reference evidence="4" key="2">
    <citation type="submission" date="2020-05" db="UniProtKB">
        <authorList>
            <consortium name="EnsemblMetazoa"/>
        </authorList>
    </citation>
    <scope>IDENTIFICATION</scope>
</reference>
<gene>
    <name evidence="3" type="ORF">ZHAS_00017420</name>
</gene>
<evidence type="ECO:0000256" key="1">
    <source>
        <dbReference type="SAM" id="MobiDB-lite"/>
    </source>
</evidence>
<dbReference type="AlphaFoldDB" id="A0A084WGG0"/>
<dbReference type="EMBL" id="ATLV01023564">
    <property type="status" value="NOT_ANNOTATED_CDS"/>
    <property type="molecule type" value="Genomic_DNA"/>
</dbReference>
<name>A0A084WGG0_ANOSI</name>
<keyword evidence="2" id="KW-0732">Signal</keyword>
<feature type="chain" id="PRO_5001784912" evidence="2">
    <location>
        <begin position="20"/>
        <end position="99"/>
    </location>
</feature>
<feature type="compositionally biased region" description="Basic and acidic residues" evidence="1">
    <location>
        <begin position="31"/>
        <end position="51"/>
    </location>
</feature>
<dbReference type="EMBL" id="KE525344">
    <property type="protein sequence ID" value="KFB49304.1"/>
    <property type="molecule type" value="Genomic_DNA"/>
</dbReference>